<evidence type="ECO:0000313" key="1">
    <source>
        <dbReference type="EMBL" id="JAH80533.1"/>
    </source>
</evidence>
<proteinExistence type="predicted"/>
<reference evidence="1" key="2">
    <citation type="journal article" date="2015" name="Fish Shellfish Immunol.">
        <title>Early steps in the European eel (Anguilla anguilla)-Vibrio vulnificus interaction in the gills: Role of the RtxA13 toxin.</title>
        <authorList>
            <person name="Callol A."/>
            <person name="Pajuelo D."/>
            <person name="Ebbesson L."/>
            <person name="Teles M."/>
            <person name="MacKenzie S."/>
            <person name="Amaro C."/>
        </authorList>
    </citation>
    <scope>NUCLEOTIDE SEQUENCE</scope>
</reference>
<dbReference type="EMBL" id="GBXM01028044">
    <property type="protein sequence ID" value="JAH80533.1"/>
    <property type="molecule type" value="Transcribed_RNA"/>
</dbReference>
<organism evidence="1">
    <name type="scientific">Anguilla anguilla</name>
    <name type="common">European freshwater eel</name>
    <name type="synonym">Muraena anguilla</name>
    <dbReference type="NCBI Taxonomy" id="7936"/>
    <lineage>
        <taxon>Eukaryota</taxon>
        <taxon>Metazoa</taxon>
        <taxon>Chordata</taxon>
        <taxon>Craniata</taxon>
        <taxon>Vertebrata</taxon>
        <taxon>Euteleostomi</taxon>
        <taxon>Actinopterygii</taxon>
        <taxon>Neopterygii</taxon>
        <taxon>Teleostei</taxon>
        <taxon>Anguilliformes</taxon>
        <taxon>Anguillidae</taxon>
        <taxon>Anguilla</taxon>
    </lineage>
</organism>
<accession>A0A0E9VT95</accession>
<name>A0A0E9VT95_ANGAN</name>
<dbReference type="AlphaFoldDB" id="A0A0E9VT95"/>
<protein>
    <submittedName>
        <fullName evidence="1">Uncharacterized protein</fullName>
    </submittedName>
</protein>
<reference evidence="1" key="1">
    <citation type="submission" date="2014-11" db="EMBL/GenBank/DDBJ databases">
        <authorList>
            <person name="Amaro Gonzalez C."/>
        </authorList>
    </citation>
    <scope>NUCLEOTIDE SEQUENCE</scope>
</reference>
<sequence length="22" mass="2570">MVQANCCKRLHHHSCDYAVKPE</sequence>